<accession>A0A9D9N2T0</accession>
<dbReference type="EMBL" id="JADIMM010000086">
    <property type="protein sequence ID" value="MBO8458075.1"/>
    <property type="molecule type" value="Genomic_DNA"/>
</dbReference>
<proteinExistence type="predicted"/>
<sequence>MIGVLKKDVQKQEKEQINIKSFIGIAKKYTDIQELDATILREFISKIYVSAYDRKSKTREIQIVYNFIGAFDFDRAKLNTKNKSNNTSNLGNEVKSPPPVKRVARDAGSKPALLGRASRRWLSLSCYGKFAAHPSHSSVQATLLLTRRCP</sequence>
<reference evidence="3" key="2">
    <citation type="journal article" date="2021" name="PeerJ">
        <title>Extensive microbial diversity within the chicken gut microbiome revealed by metagenomics and culture.</title>
        <authorList>
            <person name="Gilroy R."/>
            <person name="Ravi A."/>
            <person name="Getino M."/>
            <person name="Pursley I."/>
            <person name="Horton D.L."/>
            <person name="Alikhan N.F."/>
            <person name="Baker D."/>
            <person name="Gharbi K."/>
            <person name="Hall N."/>
            <person name="Watson M."/>
            <person name="Adriaenssens E.M."/>
            <person name="Foster-Nyarko E."/>
            <person name="Jarju S."/>
            <person name="Secka A."/>
            <person name="Antonio M."/>
            <person name="Oren A."/>
            <person name="Chaudhuri R.R."/>
            <person name="La Ragione R."/>
            <person name="Hildebrand F."/>
            <person name="Pallen M.J."/>
        </authorList>
    </citation>
    <scope>NUCLEOTIDE SEQUENCE</scope>
    <source>
        <strain evidence="3">10532</strain>
    </source>
</reference>
<dbReference type="InterPro" id="IPR025378">
    <property type="entry name" value="DUF4368"/>
</dbReference>
<evidence type="ECO:0000313" key="3">
    <source>
        <dbReference type="EMBL" id="MBO8458075.1"/>
    </source>
</evidence>
<reference evidence="3" key="1">
    <citation type="submission" date="2020-10" db="EMBL/GenBank/DDBJ databases">
        <authorList>
            <person name="Gilroy R."/>
        </authorList>
    </citation>
    <scope>NUCLEOTIDE SEQUENCE</scope>
    <source>
        <strain evidence="3">10532</strain>
    </source>
</reference>
<gene>
    <name evidence="3" type="ORF">IAA81_07590</name>
</gene>
<dbReference type="Pfam" id="PF14287">
    <property type="entry name" value="DUF4368"/>
    <property type="match status" value="1"/>
</dbReference>
<dbReference type="AlphaFoldDB" id="A0A9D9N2T0"/>
<evidence type="ECO:0000259" key="2">
    <source>
        <dbReference type="Pfam" id="PF14287"/>
    </source>
</evidence>
<organism evidence="3 4">
    <name type="scientific">Candidatus Gallitreponema excrementavium</name>
    <dbReference type="NCBI Taxonomy" id="2840840"/>
    <lineage>
        <taxon>Bacteria</taxon>
        <taxon>Pseudomonadati</taxon>
        <taxon>Spirochaetota</taxon>
        <taxon>Spirochaetia</taxon>
        <taxon>Spirochaetales</taxon>
        <taxon>Candidatus Gallitreponema</taxon>
    </lineage>
</organism>
<protein>
    <submittedName>
        <fullName evidence="3">DUF4368 domain-containing protein</fullName>
    </submittedName>
</protein>
<name>A0A9D9N2T0_9SPIR</name>
<feature type="region of interest" description="Disordered" evidence="1">
    <location>
        <begin position="82"/>
        <end position="108"/>
    </location>
</feature>
<feature type="domain" description="DUF4368" evidence="2">
    <location>
        <begin position="9"/>
        <end position="71"/>
    </location>
</feature>
<evidence type="ECO:0000256" key="1">
    <source>
        <dbReference type="SAM" id="MobiDB-lite"/>
    </source>
</evidence>
<comment type="caution">
    <text evidence="3">The sequence shown here is derived from an EMBL/GenBank/DDBJ whole genome shotgun (WGS) entry which is preliminary data.</text>
</comment>
<dbReference type="Proteomes" id="UP000823638">
    <property type="component" value="Unassembled WGS sequence"/>
</dbReference>
<evidence type="ECO:0000313" key="4">
    <source>
        <dbReference type="Proteomes" id="UP000823638"/>
    </source>
</evidence>